<dbReference type="PANTHER" id="PTHR11920">
    <property type="entry name" value="GUANYLYL CYCLASE"/>
    <property type="match status" value="1"/>
</dbReference>
<dbReference type="InterPro" id="IPR011009">
    <property type="entry name" value="Kinase-like_dom_sf"/>
</dbReference>
<dbReference type="GO" id="GO:0001653">
    <property type="term" value="F:peptide receptor activity"/>
    <property type="evidence" value="ECO:0007669"/>
    <property type="project" value="TreeGrafter"/>
</dbReference>
<dbReference type="InterPro" id="IPR050401">
    <property type="entry name" value="Cyclic_nucleotide_synthase"/>
</dbReference>
<dbReference type="PANTHER" id="PTHR11920:SF501">
    <property type="entry name" value="GUANYLATE CYCLASE 32E"/>
    <property type="match status" value="1"/>
</dbReference>
<dbReference type="SUPFAM" id="SSF56112">
    <property type="entry name" value="Protein kinase-like (PK-like)"/>
    <property type="match status" value="1"/>
</dbReference>
<dbReference type="InterPro" id="IPR001245">
    <property type="entry name" value="Ser-Thr/Tyr_kinase_cat_dom"/>
</dbReference>
<reference evidence="8" key="1">
    <citation type="submission" date="2022-11" db="UniProtKB">
        <authorList>
            <consortium name="WormBaseParasite"/>
        </authorList>
    </citation>
    <scope>IDENTIFICATION</scope>
</reference>
<organism evidence="7 8">
    <name type="scientific">Plectus sambesii</name>
    <dbReference type="NCBI Taxonomy" id="2011161"/>
    <lineage>
        <taxon>Eukaryota</taxon>
        <taxon>Metazoa</taxon>
        <taxon>Ecdysozoa</taxon>
        <taxon>Nematoda</taxon>
        <taxon>Chromadorea</taxon>
        <taxon>Plectida</taxon>
        <taxon>Plectina</taxon>
        <taxon>Plectoidea</taxon>
        <taxon>Plectidae</taxon>
        <taxon>Plectus</taxon>
    </lineage>
</organism>
<accession>A0A914V0M5</accession>
<dbReference type="GO" id="GO:0005524">
    <property type="term" value="F:ATP binding"/>
    <property type="evidence" value="ECO:0007669"/>
    <property type="project" value="InterPro"/>
</dbReference>
<name>A0A914V0M5_9BILA</name>
<dbReference type="WBParaSite" id="PSAMB.scaffold13630size2187.g35587.t1">
    <property type="protein sequence ID" value="PSAMB.scaffold13630size2187.g35587.t1"/>
    <property type="gene ID" value="PSAMB.scaffold13630size2187.g35587"/>
</dbReference>
<sequence length="203" mass="23480">VKMTSHDNLNTFVGLCYNNIKDETYFMWKLCTRGSLQDLIANDDLKLDTDFKASFIHDIIRGIVFLHSMDIKEHGALRSSNCLVDNHWTVKLTDFGINRTINDCLKHREIDYTDNGVQELTPQKLLYVAPEHLRTYLSTKIMEVSQAGDIYAIGIIMHEILYRMEPYSEREDATEGETNSHFHFQSCHEIAVMESGDWDSRQG</sequence>
<evidence type="ECO:0000256" key="5">
    <source>
        <dbReference type="ARBA" id="ARBA00023293"/>
    </source>
</evidence>
<dbReference type="EC" id="4.6.1.2" evidence="2"/>
<evidence type="ECO:0000256" key="4">
    <source>
        <dbReference type="ARBA" id="ARBA00023239"/>
    </source>
</evidence>
<dbReference type="AlphaFoldDB" id="A0A914V0M5"/>
<keyword evidence="4" id="KW-0456">Lyase</keyword>
<comment type="catalytic activity">
    <reaction evidence="1">
        <text>GTP = 3',5'-cyclic GMP + diphosphate</text>
        <dbReference type="Rhea" id="RHEA:13665"/>
        <dbReference type="ChEBI" id="CHEBI:33019"/>
        <dbReference type="ChEBI" id="CHEBI:37565"/>
        <dbReference type="ChEBI" id="CHEBI:57746"/>
        <dbReference type="EC" id="4.6.1.2"/>
    </reaction>
</comment>
<dbReference type="GO" id="GO:0004672">
    <property type="term" value="F:protein kinase activity"/>
    <property type="evidence" value="ECO:0007669"/>
    <property type="project" value="InterPro"/>
</dbReference>
<evidence type="ECO:0000313" key="7">
    <source>
        <dbReference type="Proteomes" id="UP000887566"/>
    </source>
</evidence>
<dbReference type="GO" id="GO:0007168">
    <property type="term" value="P:receptor guanylyl cyclase signaling pathway"/>
    <property type="evidence" value="ECO:0007669"/>
    <property type="project" value="TreeGrafter"/>
</dbReference>
<keyword evidence="3" id="KW-0547">Nucleotide-binding</keyword>
<keyword evidence="7" id="KW-1185">Reference proteome</keyword>
<dbReference type="Gene3D" id="1.10.510.10">
    <property type="entry name" value="Transferase(Phosphotransferase) domain 1"/>
    <property type="match status" value="1"/>
</dbReference>
<dbReference type="GO" id="GO:0005886">
    <property type="term" value="C:plasma membrane"/>
    <property type="evidence" value="ECO:0007669"/>
    <property type="project" value="TreeGrafter"/>
</dbReference>
<evidence type="ECO:0000256" key="1">
    <source>
        <dbReference type="ARBA" id="ARBA00001436"/>
    </source>
</evidence>
<keyword evidence="5" id="KW-0141">cGMP biosynthesis</keyword>
<evidence type="ECO:0000313" key="8">
    <source>
        <dbReference type="WBParaSite" id="PSAMB.scaffold13630size2187.g35587.t1"/>
    </source>
</evidence>
<protein>
    <recommendedName>
        <fullName evidence="2">guanylate cyclase</fullName>
        <ecNumber evidence="2">4.6.1.2</ecNumber>
    </recommendedName>
</protein>
<evidence type="ECO:0000259" key="6">
    <source>
        <dbReference type="PROSITE" id="PS50011"/>
    </source>
</evidence>
<evidence type="ECO:0000256" key="2">
    <source>
        <dbReference type="ARBA" id="ARBA00012202"/>
    </source>
</evidence>
<dbReference type="Pfam" id="PF07714">
    <property type="entry name" value="PK_Tyr_Ser-Thr"/>
    <property type="match status" value="1"/>
</dbReference>
<evidence type="ECO:0000256" key="3">
    <source>
        <dbReference type="ARBA" id="ARBA00022741"/>
    </source>
</evidence>
<dbReference type="GO" id="GO:0004383">
    <property type="term" value="F:guanylate cyclase activity"/>
    <property type="evidence" value="ECO:0007669"/>
    <property type="project" value="UniProtKB-EC"/>
</dbReference>
<dbReference type="InterPro" id="IPR000719">
    <property type="entry name" value="Prot_kinase_dom"/>
</dbReference>
<dbReference type="Proteomes" id="UP000887566">
    <property type="component" value="Unplaced"/>
</dbReference>
<feature type="domain" description="Protein kinase" evidence="6">
    <location>
        <begin position="1"/>
        <end position="203"/>
    </location>
</feature>
<proteinExistence type="predicted"/>
<dbReference type="GO" id="GO:0004016">
    <property type="term" value="F:adenylate cyclase activity"/>
    <property type="evidence" value="ECO:0007669"/>
    <property type="project" value="TreeGrafter"/>
</dbReference>
<dbReference type="PROSITE" id="PS50011">
    <property type="entry name" value="PROTEIN_KINASE_DOM"/>
    <property type="match status" value="1"/>
</dbReference>